<proteinExistence type="inferred from homology"/>
<keyword evidence="3 5" id="KW-0032">Aminotransferase</keyword>
<reference evidence="6" key="1">
    <citation type="submission" date="2020-06" db="EMBL/GenBank/DDBJ databases">
        <title>Thalassolituus marinus alknpb1M-1, a hydrocarbon-degrading bacterium isolated from the deep-sea overlying water using an in-situ strategy from the South China Sea basin.</title>
        <authorList>
            <person name="Dong C."/>
            <person name="Chen Y."/>
            <person name="Shao Z."/>
        </authorList>
    </citation>
    <scope>NUCLEOTIDE SEQUENCE [LARGE SCALE GENOMIC DNA]</scope>
    <source>
        <strain evidence="6">alknpb1M-1</strain>
    </source>
</reference>
<protein>
    <recommendedName>
        <fullName evidence="3">Aminotransferase</fullName>
        <ecNumber evidence="3">2.6.1.-</ecNumber>
    </recommendedName>
</protein>
<accession>A0ABY6ABM3</accession>
<dbReference type="PROSITE" id="PS00105">
    <property type="entry name" value="AA_TRANSFER_CLASS_1"/>
    <property type="match status" value="1"/>
</dbReference>
<dbReference type="InterPro" id="IPR015422">
    <property type="entry name" value="PyrdxlP-dep_Trfase_small"/>
</dbReference>
<dbReference type="Gene3D" id="3.90.1150.10">
    <property type="entry name" value="Aspartate Aminotransferase, domain 1"/>
    <property type="match status" value="1"/>
</dbReference>
<dbReference type="Proteomes" id="UP001065322">
    <property type="component" value="Chromosome"/>
</dbReference>
<dbReference type="Gene3D" id="3.40.640.10">
    <property type="entry name" value="Type I PLP-dependent aspartate aminotransferase-like (Major domain)"/>
    <property type="match status" value="1"/>
</dbReference>
<evidence type="ECO:0000259" key="4">
    <source>
        <dbReference type="Pfam" id="PF00155"/>
    </source>
</evidence>
<dbReference type="EMBL" id="CP054475">
    <property type="protein sequence ID" value="UXD88431.1"/>
    <property type="molecule type" value="Genomic_DNA"/>
</dbReference>
<dbReference type="InterPro" id="IPR015421">
    <property type="entry name" value="PyrdxlP-dep_Trfase_major"/>
</dbReference>
<sequence>MQLINVAETVIHGADLQRAIKQFGGEPQQWLDLSSAVSPYCWWSEQGKELSCPVSFIHDLPGIQPDLNRAVRAYYGHDGMLVPGSQRAIAELPGCFSRGKVWILAGTYGEHASCWKKAGHSVYEKTAADIRQVFNAVTDNERELPDMLVLVNPGNPGGERFSAAELHGWAEQLKQRQAWLLCDEAFMDCTPDDSLLTGTLVDNMLVLRSLGKFFGLAGLRIGVVFAAADVLQNLASRLGPWSVAGHSVWLAQQALGDHQWIAQQRVRLKKNHQLMAQWLNGFYLAGESDLFFTLKFSDAEQVQTFLAERCIWSRCFKQQQLIRLGLVGDDACKQQQLQQALNELREFLL</sequence>
<dbReference type="Pfam" id="PF00155">
    <property type="entry name" value="Aminotran_1_2"/>
    <property type="match status" value="1"/>
</dbReference>
<comment type="similarity">
    <text evidence="3">Belongs to the class-I pyridoxal-phosphate-dependent aminotransferase family.</text>
</comment>
<keyword evidence="6" id="KW-1185">Reference proteome</keyword>
<evidence type="ECO:0000256" key="1">
    <source>
        <dbReference type="ARBA" id="ARBA00001933"/>
    </source>
</evidence>
<keyword evidence="2" id="KW-0663">Pyridoxal phosphate</keyword>
<dbReference type="InterPro" id="IPR004838">
    <property type="entry name" value="NHTrfase_class1_PyrdxlP-BS"/>
</dbReference>
<dbReference type="InterPro" id="IPR004839">
    <property type="entry name" value="Aminotransferase_I/II_large"/>
</dbReference>
<keyword evidence="3" id="KW-0808">Transferase</keyword>
<dbReference type="InterPro" id="IPR015424">
    <property type="entry name" value="PyrdxlP-dep_Trfase"/>
</dbReference>
<dbReference type="PANTHER" id="PTHR42885:SF1">
    <property type="entry name" value="THREONINE-PHOSPHATE DECARBOXYLASE"/>
    <property type="match status" value="1"/>
</dbReference>
<gene>
    <name evidence="5" type="ORF">HUF19_13800</name>
</gene>
<evidence type="ECO:0000313" key="5">
    <source>
        <dbReference type="EMBL" id="UXD88431.1"/>
    </source>
</evidence>
<evidence type="ECO:0000256" key="2">
    <source>
        <dbReference type="ARBA" id="ARBA00022898"/>
    </source>
</evidence>
<dbReference type="SUPFAM" id="SSF53383">
    <property type="entry name" value="PLP-dependent transferases"/>
    <property type="match status" value="1"/>
</dbReference>
<feature type="domain" description="Aminotransferase class I/classII large" evidence="4">
    <location>
        <begin position="64"/>
        <end position="309"/>
    </location>
</feature>
<dbReference type="EC" id="2.6.1.-" evidence="3"/>
<comment type="cofactor">
    <cofactor evidence="1 3">
        <name>pyridoxal 5'-phosphate</name>
        <dbReference type="ChEBI" id="CHEBI:597326"/>
    </cofactor>
</comment>
<dbReference type="CDD" id="cd00609">
    <property type="entry name" value="AAT_like"/>
    <property type="match status" value="1"/>
</dbReference>
<dbReference type="GO" id="GO:0008483">
    <property type="term" value="F:transaminase activity"/>
    <property type="evidence" value="ECO:0007669"/>
    <property type="project" value="UniProtKB-KW"/>
</dbReference>
<dbReference type="RefSeq" id="WP_260997163.1">
    <property type="nucleotide sequence ID" value="NZ_CP054475.1"/>
</dbReference>
<organism evidence="5 6">
    <name type="scientific">Thalassolituus hydrocarboniclasticus</name>
    <dbReference type="NCBI Taxonomy" id="2742796"/>
    <lineage>
        <taxon>Bacteria</taxon>
        <taxon>Pseudomonadati</taxon>
        <taxon>Pseudomonadota</taxon>
        <taxon>Gammaproteobacteria</taxon>
        <taxon>Oceanospirillales</taxon>
        <taxon>Oceanospirillaceae</taxon>
        <taxon>Thalassolituus</taxon>
    </lineage>
</organism>
<dbReference type="PANTHER" id="PTHR42885">
    <property type="entry name" value="HISTIDINOL-PHOSPHATE AMINOTRANSFERASE-RELATED"/>
    <property type="match status" value="1"/>
</dbReference>
<evidence type="ECO:0000256" key="3">
    <source>
        <dbReference type="RuleBase" id="RU000481"/>
    </source>
</evidence>
<evidence type="ECO:0000313" key="6">
    <source>
        <dbReference type="Proteomes" id="UP001065322"/>
    </source>
</evidence>
<name>A0ABY6ABM3_9GAMM</name>